<evidence type="ECO:0000259" key="6">
    <source>
        <dbReference type="PROSITE" id="PS50041"/>
    </source>
</evidence>
<dbReference type="Proteomes" id="UP001652680">
    <property type="component" value="Unassembled WGS sequence"/>
</dbReference>
<feature type="coiled-coil region" evidence="5">
    <location>
        <begin position="20"/>
        <end position="70"/>
    </location>
</feature>
<keyword evidence="5" id="KW-0175">Coiled coil</keyword>
<evidence type="ECO:0000313" key="8">
    <source>
        <dbReference type="Proteomes" id="UP001652680"/>
    </source>
</evidence>
<evidence type="ECO:0000256" key="1">
    <source>
        <dbReference type="ARBA" id="ARBA00004613"/>
    </source>
</evidence>
<sequence>MLDHIAFHQKEWSTCKPQKHNETQERLVRIEAKLDKLLDQKEASSTNANILELQTKLDRIENLLAGLQENVSKRVSNASISPSFTRIGSRLIYIEKDIEKSWDAAEETCREMGGHLATIQNKSDLNSIEKELELHGVYWLGITDVAKEGEFVSVATGEPAPFLKWEENSPFSLTHQYNCVDIYKGEMYDTDCSRSENFICEAVG</sequence>
<evidence type="ECO:0000256" key="5">
    <source>
        <dbReference type="SAM" id="Coils"/>
    </source>
</evidence>
<organism evidence="7 8">
    <name type="scientific">Drosophila rhopaloa</name>
    <name type="common">Fruit fly</name>
    <dbReference type="NCBI Taxonomy" id="1041015"/>
    <lineage>
        <taxon>Eukaryota</taxon>
        <taxon>Metazoa</taxon>
        <taxon>Ecdysozoa</taxon>
        <taxon>Arthropoda</taxon>
        <taxon>Hexapoda</taxon>
        <taxon>Insecta</taxon>
        <taxon>Pterygota</taxon>
        <taxon>Neoptera</taxon>
        <taxon>Endopterygota</taxon>
        <taxon>Diptera</taxon>
        <taxon>Brachycera</taxon>
        <taxon>Muscomorpha</taxon>
        <taxon>Ephydroidea</taxon>
        <taxon>Drosophilidae</taxon>
        <taxon>Drosophila</taxon>
        <taxon>Sophophora</taxon>
    </lineage>
</organism>
<comment type="subcellular location">
    <subcellularLocation>
        <location evidence="1">Secreted</location>
    </subcellularLocation>
</comment>
<dbReference type="PANTHER" id="PTHR22799">
    <property type="entry name" value="TETRANECTIN-RELATED"/>
    <property type="match status" value="1"/>
</dbReference>
<dbReference type="GeneID" id="123037164"/>
<evidence type="ECO:0000256" key="2">
    <source>
        <dbReference type="ARBA" id="ARBA00022525"/>
    </source>
</evidence>
<dbReference type="InterPro" id="IPR016187">
    <property type="entry name" value="CTDL_fold"/>
</dbReference>
<reference evidence="8" key="1">
    <citation type="journal article" date="2021" name="Elife">
        <title>Highly contiguous assemblies of 101 drosophilid genomes.</title>
        <authorList>
            <person name="Kim B.Y."/>
            <person name="Wang J.R."/>
            <person name="Miller D.E."/>
            <person name="Barmina O."/>
            <person name="Delaney E."/>
            <person name="Thompson A."/>
            <person name="Comeault A.A."/>
            <person name="Peede D."/>
            <person name="D'Agostino E.R."/>
            <person name="Pelaez J."/>
            <person name="Aguilar J.M."/>
            <person name="Haji D."/>
            <person name="Matsunaga T."/>
            <person name="Armstrong E.E."/>
            <person name="Zych M."/>
            <person name="Ogawa Y."/>
            <person name="Stamenkovic-Radak M."/>
            <person name="Jelic M."/>
            <person name="Veselinovic M.S."/>
            <person name="Tanaskovic M."/>
            <person name="Eric P."/>
            <person name="Gao J.J."/>
            <person name="Katoh T.K."/>
            <person name="Toda M.J."/>
            <person name="Watabe H."/>
            <person name="Watada M."/>
            <person name="Davis J.S."/>
            <person name="Moyle L.C."/>
            <person name="Manoli G."/>
            <person name="Bertolini E."/>
            <person name="Kostal V."/>
            <person name="Hawley R.S."/>
            <person name="Takahashi A."/>
            <person name="Jones C.D."/>
            <person name="Price D.K."/>
            <person name="Whiteman N."/>
            <person name="Kopp A."/>
            <person name="Matute D.R."/>
            <person name="Petrov D.A."/>
        </authorList>
    </citation>
    <scope>NUCLEOTIDE SEQUENCE [LARGE SCALE GENOMIC DNA]</scope>
</reference>
<dbReference type="InterPro" id="IPR016186">
    <property type="entry name" value="C-type_lectin-like/link_sf"/>
</dbReference>
<accession>A0ABM5J1K3</accession>
<keyword evidence="8" id="KW-1185">Reference proteome</keyword>
<keyword evidence="4" id="KW-0430">Lectin</keyword>
<name>A0ABM5J1K3_DRORH</name>
<dbReference type="CDD" id="cd00037">
    <property type="entry name" value="CLECT"/>
    <property type="match status" value="1"/>
</dbReference>
<evidence type="ECO:0000313" key="7">
    <source>
        <dbReference type="EnsemblMetazoa" id="XP_044312712.1"/>
    </source>
</evidence>
<dbReference type="SMART" id="SM00034">
    <property type="entry name" value="CLECT"/>
    <property type="match status" value="1"/>
</dbReference>
<dbReference type="Gene3D" id="3.10.100.10">
    <property type="entry name" value="Mannose-Binding Protein A, subunit A"/>
    <property type="match status" value="1"/>
</dbReference>
<dbReference type="PANTHER" id="PTHR22799:SF1">
    <property type="entry name" value="C-TYPE LECTIN DOMAIN FAMILY 11 MEMBER A"/>
    <property type="match status" value="1"/>
</dbReference>
<protein>
    <recommendedName>
        <fullName evidence="6">C-type lectin domain-containing protein</fullName>
    </recommendedName>
</protein>
<evidence type="ECO:0000256" key="3">
    <source>
        <dbReference type="ARBA" id="ARBA00022729"/>
    </source>
</evidence>
<evidence type="ECO:0000256" key="4">
    <source>
        <dbReference type="ARBA" id="ARBA00022734"/>
    </source>
</evidence>
<feature type="domain" description="C-type lectin" evidence="6">
    <location>
        <begin position="87"/>
        <end position="201"/>
    </location>
</feature>
<dbReference type="InterPro" id="IPR051663">
    <property type="entry name" value="CLec_Tetranectin-domain"/>
</dbReference>
<dbReference type="EnsemblMetazoa" id="XM_044456777.1">
    <property type="protein sequence ID" value="XP_044312712.1"/>
    <property type="gene ID" value="LOC123037164"/>
</dbReference>
<dbReference type="SUPFAM" id="SSF56436">
    <property type="entry name" value="C-type lectin-like"/>
    <property type="match status" value="1"/>
</dbReference>
<dbReference type="PROSITE" id="PS50041">
    <property type="entry name" value="C_TYPE_LECTIN_2"/>
    <property type="match status" value="1"/>
</dbReference>
<dbReference type="InterPro" id="IPR001304">
    <property type="entry name" value="C-type_lectin-like"/>
</dbReference>
<dbReference type="Pfam" id="PF00059">
    <property type="entry name" value="Lectin_C"/>
    <property type="match status" value="1"/>
</dbReference>
<keyword evidence="2" id="KW-0964">Secreted</keyword>
<reference evidence="7" key="2">
    <citation type="submission" date="2025-05" db="UniProtKB">
        <authorList>
            <consortium name="EnsemblMetazoa"/>
        </authorList>
    </citation>
    <scope>IDENTIFICATION</scope>
</reference>
<keyword evidence="3" id="KW-0732">Signal</keyword>
<proteinExistence type="predicted"/>
<dbReference type="RefSeq" id="XP_044312712.1">
    <property type="nucleotide sequence ID" value="XM_044456777.1"/>
</dbReference>